<dbReference type="InterPro" id="IPR008258">
    <property type="entry name" value="Transglycosylase_SLT_dom_1"/>
</dbReference>
<dbReference type="InterPro" id="IPR001638">
    <property type="entry name" value="Solute-binding_3/MltF_N"/>
</dbReference>
<evidence type="ECO:0000259" key="8">
    <source>
        <dbReference type="SMART" id="SM00062"/>
    </source>
</evidence>
<evidence type="ECO:0000256" key="1">
    <source>
        <dbReference type="ARBA" id="ARBA00007734"/>
    </source>
</evidence>
<protein>
    <recommendedName>
        <fullName evidence="7">Membrane-bound lytic murein transglycosylase F</fullName>
        <ecNumber evidence="7">4.2.2.n1</ecNumber>
    </recommendedName>
    <alternativeName>
        <fullName evidence="7">Murein lyase F</fullName>
    </alternativeName>
</protein>
<dbReference type="InterPro" id="IPR000189">
    <property type="entry name" value="Transglyc_AS"/>
</dbReference>
<sequence precursor="true">MLAVCLLLLLPTGCAWFENHLERVKSSGELVLITHLGPTTYYDTPDGPAGFEYDLARAFADHLRVKLRVVALPSRDELLLRLSRKEADLATGLTSNETGPAPVRFTDAYQTISLVVVTRQGKPVPREPKDLQGRDIEVRKDGRSVRHLRELRETLPTLRWIETDDKSVADLLQMVWKGLLDVTITDSHAIALNRQYFPELRIAFTLGQPEGLAWAFRGGKDDSLHAEAQRFLAQMKKSGDLAQLLDRYYGPASLANPVNVAVYQFRVQNRLPRYQALFVRAGKKYKLDWRLLAALSYQESYWDPLAVSPTGVRGMMMLTEDTAREMGVRNRKHAGQSIQGGARYFRKTLDRIPGTVSEPDRTWMALAAYNVGMNHLEDARIITQKRGGDPNRWNDVKQNLPLLANPRWAAQAKYGAARGDEPVLFVNRIRTYYDVLVKMDEEQRTRGKTDALKLKVPAI</sequence>
<keyword evidence="2 7" id="KW-0732">Signal</keyword>
<dbReference type="Gene3D" id="1.10.530.10">
    <property type="match status" value="1"/>
</dbReference>
<dbReference type="PROSITE" id="PS00922">
    <property type="entry name" value="TRANSGLYCOSYLASE"/>
    <property type="match status" value="1"/>
</dbReference>
<name>A0A1F6T3J9_9PROT</name>
<comment type="caution">
    <text evidence="7">Lacks conserved residue(s) required for the propagation of feature annotation.</text>
</comment>
<dbReference type="EC" id="4.2.2.n1" evidence="7"/>
<comment type="domain">
    <text evidence="7">The N-terminal domain does not have lytic activity and probably modulates enzymatic activity. The C-terminal domain is the catalytic active domain.</text>
</comment>
<dbReference type="InterPro" id="IPR023703">
    <property type="entry name" value="MltF"/>
</dbReference>
<dbReference type="Gene3D" id="3.40.190.10">
    <property type="entry name" value="Periplasmic binding protein-like II"/>
    <property type="match status" value="2"/>
</dbReference>
<comment type="catalytic activity">
    <reaction evidence="7">
        <text>Exolytic cleavage of the (1-&gt;4)-beta-glycosidic linkage between N-acetylmuramic acid (MurNAc) and N-acetylglucosamine (GlcNAc) residues in peptidoglycan, from either the reducing or the non-reducing ends of the peptidoglycan chains, with concomitant formation of a 1,6-anhydrobond in the MurNAc residue.</text>
        <dbReference type="EC" id="4.2.2.n1"/>
    </reaction>
</comment>
<dbReference type="STRING" id="1817756.A2140_08430"/>
<dbReference type="GO" id="GO:0008933">
    <property type="term" value="F:peptidoglycan lytic transglycosylase activity"/>
    <property type="evidence" value="ECO:0007669"/>
    <property type="project" value="UniProtKB-UniRule"/>
</dbReference>
<dbReference type="Pfam" id="PF00497">
    <property type="entry name" value="SBP_bac_3"/>
    <property type="match status" value="1"/>
</dbReference>
<evidence type="ECO:0000313" key="9">
    <source>
        <dbReference type="EMBL" id="OGI39738.1"/>
    </source>
</evidence>
<dbReference type="CDD" id="cd01009">
    <property type="entry name" value="PBP2_YfhD_N"/>
    <property type="match status" value="1"/>
</dbReference>
<dbReference type="Proteomes" id="UP000178379">
    <property type="component" value="Unassembled WGS sequence"/>
</dbReference>
<dbReference type="NCBIfam" id="NF008112">
    <property type="entry name" value="PRK10859.1"/>
    <property type="match status" value="1"/>
</dbReference>
<dbReference type="HAMAP" id="MF_02016">
    <property type="entry name" value="MltF"/>
    <property type="match status" value="1"/>
</dbReference>
<reference evidence="9 10" key="1">
    <citation type="journal article" date="2016" name="Nat. Commun.">
        <title>Thousands of microbial genomes shed light on interconnected biogeochemical processes in an aquifer system.</title>
        <authorList>
            <person name="Anantharaman K."/>
            <person name="Brown C.T."/>
            <person name="Hug L.A."/>
            <person name="Sharon I."/>
            <person name="Castelle C.J."/>
            <person name="Probst A.J."/>
            <person name="Thomas B.C."/>
            <person name="Singh A."/>
            <person name="Wilkins M.J."/>
            <person name="Karaoz U."/>
            <person name="Brodie E.L."/>
            <person name="Williams K.H."/>
            <person name="Hubbard S.S."/>
            <person name="Banfield J.F."/>
        </authorList>
    </citation>
    <scope>NUCLEOTIDE SEQUENCE [LARGE SCALE GENOMIC DNA]</scope>
</reference>
<gene>
    <name evidence="7" type="primary">mltF</name>
    <name evidence="9" type="ORF">A2140_08430</name>
</gene>
<dbReference type="SUPFAM" id="SSF53850">
    <property type="entry name" value="Periplasmic binding protein-like II"/>
    <property type="match status" value="1"/>
</dbReference>
<dbReference type="SMART" id="SM00062">
    <property type="entry name" value="PBPb"/>
    <property type="match status" value="1"/>
</dbReference>
<comment type="similarity">
    <text evidence="7">In the C-terminal section; belongs to the transglycosylase Slt family.</text>
</comment>
<dbReference type="SUPFAM" id="SSF53955">
    <property type="entry name" value="Lysozyme-like"/>
    <property type="match status" value="1"/>
</dbReference>
<comment type="function">
    <text evidence="7">Murein-degrading enzyme that degrades murein glycan strands and insoluble, high-molecular weight murein sacculi, with the concomitant formation of a 1,6-anhydromuramoyl product. Lytic transglycosylases (LTs) play an integral role in the metabolism of the peptidoglycan (PG) sacculus. Their lytic action creates space within the PG sacculus to allow for its expansion as well as for the insertion of various structures such as secretion systems and flagella.</text>
</comment>
<evidence type="ECO:0000313" key="10">
    <source>
        <dbReference type="Proteomes" id="UP000178379"/>
    </source>
</evidence>
<dbReference type="EMBL" id="MFSQ01000087">
    <property type="protein sequence ID" value="OGI39738.1"/>
    <property type="molecule type" value="Genomic_DNA"/>
</dbReference>
<comment type="similarity">
    <text evidence="7">In the N-terminal section; belongs to the bacterial solute-binding protein 3 family.</text>
</comment>
<dbReference type="Pfam" id="PF01464">
    <property type="entry name" value="SLT"/>
    <property type="match status" value="1"/>
</dbReference>
<evidence type="ECO:0000256" key="7">
    <source>
        <dbReference type="HAMAP-Rule" id="MF_02016"/>
    </source>
</evidence>
<keyword evidence="5 7" id="KW-0456">Lyase</keyword>
<evidence type="ECO:0000256" key="6">
    <source>
        <dbReference type="ARBA" id="ARBA00023316"/>
    </source>
</evidence>
<proteinExistence type="inferred from homology"/>
<comment type="subcellular location">
    <subcellularLocation>
        <location evidence="7">Cell outer membrane</location>
        <topology evidence="7">Peripheral membrane protein</topology>
    </subcellularLocation>
    <text evidence="7">Attached to the inner leaflet of the outer membrane.</text>
</comment>
<feature type="chain" id="PRO_5009730097" description="Membrane-bound lytic murein transglycosylase F" evidence="7">
    <location>
        <begin position="18"/>
        <end position="459"/>
    </location>
</feature>
<comment type="similarity">
    <text evidence="1">Belongs to the transglycosylase Slt family.</text>
</comment>
<dbReference type="GO" id="GO:0016998">
    <property type="term" value="P:cell wall macromolecule catabolic process"/>
    <property type="evidence" value="ECO:0007669"/>
    <property type="project" value="UniProtKB-UniRule"/>
</dbReference>
<accession>A0A1F6T3J9</accession>
<organism evidence="9 10">
    <name type="scientific">Candidatus Muproteobacteria bacterium RBG_16_62_13</name>
    <dbReference type="NCBI Taxonomy" id="1817756"/>
    <lineage>
        <taxon>Bacteria</taxon>
        <taxon>Pseudomonadati</taxon>
        <taxon>Pseudomonadota</taxon>
        <taxon>Candidatus Muproteobacteria</taxon>
    </lineage>
</organism>
<dbReference type="PANTHER" id="PTHR35936:SF32">
    <property type="entry name" value="MEMBRANE-BOUND LYTIC MUREIN TRANSGLYCOSYLASE F"/>
    <property type="match status" value="1"/>
</dbReference>
<evidence type="ECO:0000256" key="2">
    <source>
        <dbReference type="ARBA" id="ARBA00022729"/>
    </source>
</evidence>
<feature type="signal peptide" evidence="7">
    <location>
        <begin position="1"/>
        <end position="17"/>
    </location>
</feature>
<keyword evidence="4 7" id="KW-0998">Cell outer membrane</keyword>
<dbReference type="AlphaFoldDB" id="A0A1F6T3J9"/>
<comment type="caution">
    <text evidence="9">The sequence shown here is derived from an EMBL/GenBank/DDBJ whole genome shotgun (WGS) entry which is preliminary data.</text>
</comment>
<dbReference type="GO" id="GO:0009253">
    <property type="term" value="P:peptidoglycan catabolic process"/>
    <property type="evidence" value="ECO:0007669"/>
    <property type="project" value="TreeGrafter"/>
</dbReference>
<dbReference type="PANTHER" id="PTHR35936">
    <property type="entry name" value="MEMBRANE-BOUND LYTIC MUREIN TRANSGLYCOSYLASE F"/>
    <property type="match status" value="1"/>
</dbReference>
<feature type="active site" evidence="7">
    <location>
        <position position="299"/>
    </location>
</feature>
<keyword evidence="3 7" id="KW-0472">Membrane</keyword>
<dbReference type="InterPro" id="IPR023346">
    <property type="entry name" value="Lysozyme-like_dom_sf"/>
</dbReference>
<keyword evidence="6 7" id="KW-0961">Cell wall biogenesis/degradation</keyword>
<dbReference type="GO" id="GO:0009279">
    <property type="term" value="C:cell outer membrane"/>
    <property type="evidence" value="ECO:0007669"/>
    <property type="project" value="UniProtKB-SubCell"/>
</dbReference>
<dbReference type="GO" id="GO:0071555">
    <property type="term" value="P:cell wall organization"/>
    <property type="evidence" value="ECO:0007669"/>
    <property type="project" value="UniProtKB-KW"/>
</dbReference>
<evidence type="ECO:0000256" key="5">
    <source>
        <dbReference type="ARBA" id="ARBA00023239"/>
    </source>
</evidence>
<feature type="domain" description="Solute-binding protein family 3/N-terminal" evidence="8">
    <location>
        <begin position="29"/>
        <end position="252"/>
    </location>
</feature>
<feature type="region of interest" description="LT domain" evidence="7">
    <location>
        <begin position="253"/>
        <end position="459"/>
    </location>
</feature>
<evidence type="ECO:0000256" key="3">
    <source>
        <dbReference type="ARBA" id="ARBA00023136"/>
    </source>
</evidence>
<dbReference type="CDD" id="cd13403">
    <property type="entry name" value="MLTF-like"/>
    <property type="match status" value="1"/>
</dbReference>
<evidence type="ECO:0000256" key="4">
    <source>
        <dbReference type="ARBA" id="ARBA00023237"/>
    </source>
</evidence>